<reference evidence="5" key="1">
    <citation type="submission" date="2020-11" db="EMBL/GenBank/DDBJ databases">
        <authorList>
            <person name="Tran Van P."/>
        </authorList>
    </citation>
    <scope>NUCLEOTIDE SEQUENCE</scope>
</reference>
<organism evidence="5">
    <name type="scientific">Oppiella nova</name>
    <dbReference type="NCBI Taxonomy" id="334625"/>
    <lineage>
        <taxon>Eukaryota</taxon>
        <taxon>Metazoa</taxon>
        <taxon>Ecdysozoa</taxon>
        <taxon>Arthropoda</taxon>
        <taxon>Chelicerata</taxon>
        <taxon>Arachnida</taxon>
        <taxon>Acari</taxon>
        <taxon>Acariformes</taxon>
        <taxon>Sarcoptiformes</taxon>
        <taxon>Oribatida</taxon>
        <taxon>Brachypylina</taxon>
        <taxon>Oppioidea</taxon>
        <taxon>Oppiidae</taxon>
        <taxon>Oppiella</taxon>
    </lineage>
</organism>
<dbReference type="OrthoDB" id="6490104at2759"/>
<dbReference type="AlphaFoldDB" id="A0A7R9QR76"/>
<keyword evidence="2" id="KW-0862">Zinc</keyword>
<dbReference type="SUPFAM" id="SSF57850">
    <property type="entry name" value="RING/U-box"/>
    <property type="match status" value="1"/>
</dbReference>
<evidence type="ECO:0000259" key="4">
    <source>
        <dbReference type="PROSITE" id="PS50089"/>
    </source>
</evidence>
<feature type="domain" description="RING-type" evidence="4">
    <location>
        <begin position="71"/>
        <end position="104"/>
    </location>
</feature>
<sequence length="114" mass="12809">MKKCVQCRANIDQVVPFIVCCGGIAPPPPQQQLNNNQNMGPLMNNGARDVTNNDIQKLQQQLQDIKDQTMCPVCLDRIKNMIFLCGHGACQMCGDRMSICPICRNSIEKRILLY</sequence>
<evidence type="ECO:0000313" key="5">
    <source>
        <dbReference type="EMBL" id="CAD7653727.1"/>
    </source>
</evidence>
<dbReference type="EMBL" id="CAJPVJ010007018">
    <property type="protein sequence ID" value="CAG2170914.1"/>
    <property type="molecule type" value="Genomic_DNA"/>
</dbReference>
<dbReference type="InterPro" id="IPR013083">
    <property type="entry name" value="Znf_RING/FYVE/PHD"/>
</dbReference>
<gene>
    <name evidence="5" type="ORF">ONB1V03_LOCUS10380</name>
</gene>
<keyword evidence="1 3" id="KW-0479">Metal-binding</keyword>
<dbReference type="CDD" id="cd16727">
    <property type="entry name" value="RING-HC_MIB1_rpt3"/>
    <property type="match status" value="1"/>
</dbReference>
<dbReference type="InterPro" id="IPR001841">
    <property type="entry name" value="Znf_RING"/>
</dbReference>
<dbReference type="Gene3D" id="3.30.40.10">
    <property type="entry name" value="Zinc/RING finger domain, C3HC4 (zinc finger)"/>
    <property type="match status" value="1"/>
</dbReference>
<dbReference type="FunFam" id="3.30.40.10:FF:000083">
    <property type="entry name" value="E3 ubiquitin-protein ligase MIB1 isoform X1"/>
    <property type="match status" value="1"/>
</dbReference>
<dbReference type="Pfam" id="PF13920">
    <property type="entry name" value="zf-C3HC4_3"/>
    <property type="match status" value="1"/>
</dbReference>
<name>A0A7R9QR76_9ACAR</name>
<proteinExistence type="predicted"/>
<dbReference type="GO" id="GO:0008270">
    <property type="term" value="F:zinc ion binding"/>
    <property type="evidence" value="ECO:0007669"/>
    <property type="project" value="UniProtKB-KW"/>
</dbReference>
<evidence type="ECO:0000313" key="6">
    <source>
        <dbReference type="Proteomes" id="UP000728032"/>
    </source>
</evidence>
<dbReference type="PANTHER" id="PTHR14879:SF5">
    <property type="entry name" value="RING-TYPE DOMAIN-CONTAINING PROTEIN"/>
    <property type="match status" value="1"/>
</dbReference>
<keyword evidence="6" id="KW-1185">Reference proteome</keyword>
<dbReference type="Proteomes" id="UP000728032">
    <property type="component" value="Unassembled WGS sequence"/>
</dbReference>
<evidence type="ECO:0000256" key="2">
    <source>
        <dbReference type="ARBA" id="ARBA00022833"/>
    </source>
</evidence>
<evidence type="ECO:0000256" key="1">
    <source>
        <dbReference type="ARBA" id="ARBA00022771"/>
    </source>
</evidence>
<accession>A0A7R9QR76</accession>
<dbReference type="InterPro" id="IPR051728">
    <property type="entry name" value="RING-FYVE_E3_ubiquitin-ligase"/>
</dbReference>
<dbReference type="PANTHER" id="PTHR14879">
    <property type="entry name" value="CASPASE REGULATOR, RING FINGER DOMAIN-CONTAINING"/>
    <property type="match status" value="1"/>
</dbReference>
<dbReference type="PROSITE" id="PS50089">
    <property type="entry name" value="ZF_RING_2"/>
    <property type="match status" value="1"/>
</dbReference>
<evidence type="ECO:0000256" key="3">
    <source>
        <dbReference type="PROSITE-ProRule" id="PRU00175"/>
    </source>
</evidence>
<protein>
    <recommendedName>
        <fullName evidence="4">RING-type domain-containing protein</fullName>
    </recommendedName>
</protein>
<keyword evidence="1 3" id="KW-0863">Zinc-finger</keyword>
<dbReference type="SMART" id="SM00184">
    <property type="entry name" value="RING"/>
    <property type="match status" value="1"/>
</dbReference>
<dbReference type="EMBL" id="OC921843">
    <property type="protein sequence ID" value="CAD7653727.1"/>
    <property type="molecule type" value="Genomic_DNA"/>
</dbReference>